<dbReference type="AlphaFoldDB" id="A0A292ZJ43"/>
<reference evidence="1 2" key="2">
    <citation type="journal article" date="2013" name="Environ. Sci. Technol.">
        <title>The 4-tert-butylphenol-utilizing bacterium Sphingobium fuliginis OMI can degrade bisphenols via phenolic ring hydroxylation and meta-cleavage pathway.</title>
        <authorList>
            <person name="Ogata Y."/>
            <person name="Goda S."/>
            <person name="Toyama T."/>
            <person name="Sei K."/>
            <person name="Ike M."/>
        </authorList>
    </citation>
    <scope>NUCLEOTIDE SEQUENCE [LARGE SCALE GENOMIC DNA]</scope>
    <source>
        <strain evidence="1 2">OMI</strain>
    </source>
</reference>
<evidence type="ECO:0000313" key="2">
    <source>
        <dbReference type="Proteomes" id="UP000221538"/>
    </source>
</evidence>
<name>A0A292ZJ43_SPHSA</name>
<reference evidence="1 2" key="1">
    <citation type="journal article" date="2013" name="Biodegradation">
        <title>Occurrence of 4-tert-butylphenol (4-t-BP) biodegradation in an aquatic sample caused by the presence of Spirodela polyrrhiza and isolation of a 4-t-BP-utilizing bacterium.</title>
        <authorList>
            <person name="Ogata Y."/>
            <person name="Toyama T."/>
            <person name="Yu N."/>
            <person name="Wang X."/>
            <person name="Sei K."/>
            <person name="Ike M."/>
        </authorList>
    </citation>
    <scope>NUCLEOTIDE SEQUENCE [LARGE SCALE GENOMIC DNA]</scope>
    <source>
        <strain evidence="1 2">OMI</strain>
    </source>
</reference>
<evidence type="ECO:0000313" key="1">
    <source>
        <dbReference type="EMBL" id="GAY22869.1"/>
    </source>
</evidence>
<dbReference type="Proteomes" id="UP000221538">
    <property type="component" value="Unassembled WGS sequence"/>
</dbReference>
<protein>
    <submittedName>
        <fullName evidence="1">Uncharacterized protein</fullName>
    </submittedName>
</protein>
<proteinExistence type="predicted"/>
<gene>
    <name evidence="1" type="ORF">SFOMI_3431</name>
</gene>
<accession>A0A292ZJ43</accession>
<sequence>MTCSVQNVVNRSIPLPLTVVAARRGHGSPQDSKSARDG</sequence>
<organism evidence="1 2">
    <name type="scientific">Sphingobium fuliginis (strain ATCC 27551)</name>
    <dbReference type="NCBI Taxonomy" id="336203"/>
    <lineage>
        <taxon>Bacteria</taxon>
        <taxon>Pseudomonadati</taxon>
        <taxon>Pseudomonadota</taxon>
        <taxon>Alphaproteobacteria</taxon>
        <taxon>Sphingomonadales</taxon>
        <taxon>Sphingomonadaceae</taxon>
        <taxon>Sphingobium</taxon>
    </lineage>
</organism>
<dbReference type="EMBL" id="BEWI01000032">
    <property type="protein sequence ID" value="GAY22869.1"/>
    <property type="molecule type" value="Genomic_DNA"/>
</dbReference>
<comment type="caution">
    <text evidence="1">The sequence shown here is derived from an EMBL/GenBank/DDBJ whole genome shotgun (WGS) entry which is preliminary data.</text>
</comment>